<comment type="caution">
    <text evidence="2">The sequence shown here is derived from an EMBL/GenBank/DDBJ whole genome shotgun (WGS) entry which is preliminary data.</text>
</comment>
<gene>
    <name evidence="2" type="ORF">Tco_0627052</name>
</gene>
<proteinExistence type="predicted"/>
<feature type="region of interest" description="Disordered" evidence="1">
    <location>
        <begin position="133"/>
        <end position="189"/>
    </location>
</feature>
<evidence type="ECO:0000313" key="3">
    <source>
        <dbReference type="Proteomes" id="UP001151760"/>
    </source>
</evidence>
<feature type="compositionally biased region" description="Basic and acidic residues" evidence="1">
    <location>
        <begin position="140"/>
        <end position="163"/>
    </location>
</feature>
<feature type="region of interest" description="Disordered" evidence="1">
    <location>
        <begin position="1"/>
        <end position="28"/>
    </location>
</feature>
<reference evidence="2" key="1">
    <citation type="journal article" date="2022" name="Int. J. Mol. Sci.">
        <title>Draft Genome of Tanacetum Coccineum: Genomic Comparison of Closely Related Tanacetum-Family Plants.</title>
        <authorList>
            <person name="Yamashiro T."/>
            <person name="Shiraishi A."/>
            <person name="Nakayama K."/>
            <person name="Satake H."/>
        </authorList>
    </citation>
    <scope>NUCLEOTIDE SEQUENCE</scope>
</reference>
<dbReference type="Proteomes" id="UP001151760">
    <property type="component" value="Unassembled WGS sequence"/>
</dbReference>
<evidence type="ECO:0000313" key="2">
    <source>
        <dbReference type="EMBL" id="GJS53690.1"/>
    </source>
</evidence>
<reference evidence="2" key="2">
    <citation type="submission" date="2022-01" db="EMBL/GenBank/DDBJ databases">
        <authorList>
            <person name="Yamashiro T."/>
            <person name="Shiraishi A."/>
            <person name="Satake H."/>
            <person name="Nakayama K."/>
        </authorList>
    </citation>
    <scope>NUCLEOTIDE SEQUENCE</scope>
</reference>
<keyword evidence="3" id="KW-1185">Reference proteome</keyword>
<accession>A0ABQ4WLE7</accession>
<sequence length="189" mass="21129">MITFPKDDEPQHSPSDDKIQQRLKIDGRSTKKTGMRILEWLLPPEIKATYAFRKIESSELQGEKGGEKMILDTDDDHTVSKGDDRDDDNVDDYSRFLEDHPNSVVSLLRASGAVTPGGYVFRDVLSLQARNLSETSSTGELKDPKDSSHKDIHSSRAGKRDKNLVPPGHSQEMLTSHSKARSGRVDPRC</sequence>
<dbReference type="EMBL" id="BQNB010008744">
    <property type="protein sequence ID" value="GJS53690.1"/>
    <property type="molecule type" value="Genomic_DNA"/>
</dbReference>
<evidence type="ECO:0000256" key="1">
    <source>
        <dbReference type="SAM" id="MobiDB-lite"/>
    </source>
</evidence>
<name>A0ABQ4WLE7_9ASTR</name>
<feature type="compositionally biased region" description="Basic and acidic residues" evidence="1">
    <location>
        <begin position="57"/>
        <end position="84"/>
    </location>
</feature>
<organism evidence="2 3">
    <name type="scientific">Tanacetum coccineum</name>
    <dbReference type="NCBI Taxonomy" id="301880"/>
    <lineage>
        <taxon>Eukaryota</taxon>
        <taxon>Viridiplantae</taxon>
        <taxon>Streptophyta</taxon>
        <taxon>Embryophyta</taxon>
        <taxon>Tracheophyta</taxon>
        <taxon>Spermatophyta</taxon>
        <taxon>Magnoliopsida</taxon>
        <taxon>eudicotyledons</taxon>
        <taxon>Gunneridae</taxon>
        <taxon>Pentapetalae</taxon>
        <taxon>asterids</taxon>
        <taxon>campanulids</taxon>
        <taxon>Asterales</taxon>
        <taxon>Asteraceae</taxon>
        <taxon>Asteroideae</taxon>
        <taxon>Anthemideae</taxon>
        <taxon>Anthemidinae</taxon>
        <taxon>Tanacetum</taxon>
    </lineage>
</organism>
<protein>
    <submittedName>
        <fullName evidence="2">Uncharacterized protein</fullName>
    </submittedName>
</protein>
<feature type="region of interest" description="Disordered" evidence="1">
    <location>
        <begin position="57"/>
        <end position="95"/>
    </location>
</feature>